<dbReference type="AlphaFoldDB" id="A0AAV7ENQ9"/>
<evidence type="ECO:0000313" key="2">
    <source>
        <dbReference type="Proteomes" id="UP000825729"/>
    </source>
</evidence>
<evidence type="ECO:0000313" key="1">
    <source>
        <dbReference type="EMBL" id="KAG9450465.1"/>
    </source>
</evidence>
<dbReference type="Proteomes" id="UP000825729">
    <property type="component" value="Unassembled WGS sequence"/>
</dbReference>
<keyword evidence="2" id="KW-1185">Reference proteome</keyword>
<dbReference type="EMBL" id="JAINDJ010000004">
    <property type="protein sequence ID" value="KAG9450465.1"/>
    <property type="molecule type" value="Genomic_DNA"/>
</dbReference>
<protein>
    <submittedName>
        <fullName evidence="1">Uncharacterized protein</fullName>
    </submittedName>
</protein>
<name>A0AAV7ENQ9_ARIFI</name>
<reference evidence="1 2" key="1">
    <citation type="submission" date="2021-07" db="EMBL/GenBank/DDBJ databases">
        <title>The Aristolochia fimbriata genome: insights into angiosperm evolution, floral development and chemical biosynthesis.</title>
        <authorList>
            <person name="Jiao Y."/>
        </authorList>
    </citation>
    <scope>NUCLEOTIDE SEQUENCE [LARGE SCALE GENOMIC DNA]</scope>
    <source>
        <strain evidence="1">IBCAS-2021</strain>
        <tissue evidence="1">Leaf</tissue>
    </source>
</reference>
<gene>
    <name evidence="1" type="ORF">H6P81_010430</name>
</gene>
<accession>A0AAV7ENQ9</accession>
<sequence>MTIETSSLVRRKERGVGEELLEPGSLIVPAVFEKHVKQFEGREQIIFFQKEIHDAIAERRFLYIHGKINEMATTFFLFKSKRSIQIEALSFSSVVQILQRSMEEQAETRSASRVDYGNE</sequence>
<organism evidence="1 2">
    <name type="scientific">Aristolochia fimbriata</name>
    <name type="common">White veined hardy Dutchman's pipe vine</name>
    <dbReference type="NCBI Taxonomy" id="158543"/>
    <lineage>
        <taxon>Eukaryota</taxon>
        <taxon>Viridiplantae</taxon>
        <taxon>Streptophyta</taxon>
        <taxon>Embryophyta</taxon>
        <taxon>Tracheophyta</taxon>
        <taxon>Spermatophyta</taxon>
        <taxon>Magnoliopsida</taxon>
        <taxon>Magnoliidae</taxon>
        <taxon>Piperales</taxon>
        <taxon>Aristolochiaceae</taxon>
        <taxon>Aristolochia</taxon>
    </lineage>
</organism>
<comment type="caution">
    <text evidence="1">The sequence shown here is derived from an EMBL/GenBank/DDBJ whole genome shotgun (WGS) entry which is preliminary data.</text>
</comment>
<proteinExistence type="predicted"/>